<dbReference type="EMBL" id="QLLO01000003">
    <property type="protein sequence ID" value="RAJ16237.1"/>
    <property type="molecule type" value="Genomic_DNA"/>
</dbReference>
<dbReference type="Proteomes" id="UP000248703">
    <property type="component" value="Unassembled WGS sequence"/>
</dbReference>
<feature type="signal peptide" evidence="1">
    <location>
        <begin position="1"/>
        <end position="20"/>
    </location>
</feature>
<accession>A0A327RR85</accession>
<sequence length="233" mass="26886">MKKLVLLFTGLLMGLTTVTAEVKSASQGEDLVSNRNHFVQPILFVERGVEFLIFPDGSFDFNTQLDYTQGDNYYRRNTTRRRSVNATFGAPGTRVTFSNPRDRGMIILHDRSGKVRRIGNVFLNYNRFDQIKRVGSVYIGYNKRGLVNQIGGMQLKYNKRGKLIKVKGHVNRYNANCGFCGITGCDADHIGGHNHNDFDDDFDFDYNDNDDYYYYRNGKKMKKPKIKNYNKKK</sequence>
<evidence type="ECO:0000313" key="2">
    <source>
        <dbReference type="EMBL" id="RAJ16237.1"/>
    </source>
</evidence>
<keyword evidence="1" id="KW-0732">Signal</keyword>
<comment type="caution">
    <text evidence="2">The sequence shown here is derived from an EMBL/GenBank/DDBJ whole genome shotgun (WGS) entry which is preliminary data.</text>
</comment>
<name>A0A327RR85_9FLAO</name>
<feature type="chain" id="PRO_5016393403" description="WG repeat-containing protein" evidence="1">
    <location>
        <begin position="21"/>
        <end position="233"/>
    </location>
</feature>
<protein>
    <recommendedName>
        <fullName evidence="4">WG repeat-containing protein</fullName>
    </recommendedName>
</protein>
<gene>
    <name evidence="2" type="ORF">LY08_01095</name>
</gene>
<evidence type="ECO:0008006" key="4">
    <source>
        <dbReference type="Google" id="ProtNLM"/>
    </source>
</evidence>
<dbReference type="AlphaFoldDB" id="A0A327RR85"/>
<dbReference type="RefSeq" id="WP_111659433.1">
    <property type="nucleotide sequence ID" value="NZ_QLLO01000003.1"/>
</dbReference>
<keyword evidence="3" id="KW-1185">Reference proteome</keyword>
<proteinExistence type="predicted"/>
<evidence type="ECO:0000256" key="1">
    <source>
        <dbReference type="SAM" id="SignalP"/>
    </source>
</evidence>
<dbReference type="OrthoDB" id="750023at2"/>
<organism evidence="2 3">
    <name type="scientific">Olleya aquimaris</name>
    <dbReference type="NCBI Taxonomy" id="639310"/>
    <lineage>
        <taxon>Bacteria</taxon>
        <taxon>Pseudomonadati</taxon>
        <taxon>Bacteroidota</taxon>
        <taxon>Flavobacteriia</taxon>
        <taxon>Flavobacteriales</taxon>
        <taxon>Flavobacteriaceae</taxon>
    </lineage>
</organism>
<evidence type="ECO:0000313" key="3">
    <source>
        <dbReference type="Proteomes" id="UP000248703"/>
    </source>
</evidence>
<reference evidence="2 3" key="1">
    <citation type="submission" date="2018-06" db="EMBL/GenBank/DDBJ databases">
        <title>Genomic Encyclopedia of Archaeal and Bacterial Type Strains, Phase II (KMG-II): from individual species to whole genera.</title>
        <authorList>
            <person name="Goeker M."/>
        </authorList>
    </citation>
    <scope>NUCLEOTIDE SEQUENCE [LARGE SCALE GENOMIC DNA]</scope>
    <source>
        <strain evidence="2 3">DSM 24464</strain>
    </source>
</reference>